<reference evidence="5 6" key="1">
    <citation type="journal article" date="2015" name="Int. J. Syst. Evol. Microbiol.">
        <title>Carboxylicivirga linearis sp. nov., isolated from a sea cucumber culture pond.</title>
        <authorList>
            <person name="Wang F.Q."/>
            <person name="Zhou Y.X."/>
            <person name="Lin X.Z."/>
            <person name="Chen G.J."/>
            <person name="Du Z.J."/>
        </authorList>
    </citation>
    <scope>NUCLEOTIDE SEQUENCE [LARGE SCALE GENOMIC DNA]</scope>
    <source>
        <strain evidence="5 6">FB218</strain>
    </source>
</reference>
<dbReference type="RefSeq" id="WP_212213081.1">
    <property type="nucleotide sequence ID" value="NZ_JAGUCO010000001.1"/>
</dbReference>
<evidence type="ECO:0000313" key="6">
    <source>
        <dbReference type="Proteomes" id="UP000708576"/>
    </source>
</evidence>
<feature type="signal peptide" evidence="4">
    <location>
        <begin position="1"/>
        <end position="21"/>
    </location>
</feature>
<organism evidence="5 6">
    <name type="scientific">Carboxylicivirga linearis</name>
    <dbReference type="NCBI Taxonomy" id="1628157"/>
    <lineage>
        <taxon>Bacteria</taxon>
        <taxon>Pseudomonadati</taxon>
        <taxon>Bacteroidota</taxon>
        <taxon>Bacteroidia</taxon>
        <taxon>Marinilabiliales</taxon>
        <taxon>Marinilabiliaceae</taxon>
        <taxon>Carboxylicivirga</taxon>
    </lineage>
</organism>
<sequence length="169" mass="19283">MKLVKVFVVLVAFAFGGKSFAQELKFGHIDVQKVLTELPAKLEADKTLQGEATKLQNQLQVMQSELEKMYTDYMTQKDSLPDLIRATKEKEIQDKDQRLQQYSQMAQQEINKKEQQLLAPIVQKLQTAIDEVGQEQGLIYIFDISSQVVVYHSDKSIDCSELVKAKMAQ</sequence>
<evidence type="ECO:0000256" key="2">
    <source>
        <dbReference type="ARBA" id="ARBA00022729"/>
    </source>
</evidence>
<keyword evidence="6" id="KW-1185">Reference proteome</keyword>
<evidence type="ECO:0000256" key="3">
    <source>
        <dbReference type="SAM" id="Coils"/>
    </source>
</evidence>
<name>A0ABS5JRM7_9BACT</name>
<evidence type="ECO:0000313" key="5">
    <source>
        <dbReference type="EMBL" id="MBS2097141.1"/>
    </source>
</evidence>
<accession>A0ABS5JRM7</accession>
<proteinExistence type="inferred from homology"/>
<dbReference type="SUPFAM" id="SSF111384">
    <property type="entry name" value="OmpH-like"/>
    <property type="match status" value="1"/>
</dbReference>
<comment type="caution">
    <text evidence="5">The sequence shown here is derived from an EMBL/GenBank/DDBJ whole genome shotgun (WGS) entry which is preliminary data.</text>
</comment>
<protein>
    <submittedName>
        <fullName evidence="5">OmpH family outer membrane protein</fullName>
    </submittedName>
</protein>
<dbReference type="InterPro" id="IPR024930">
    <property type="entry name" value="Skp_dom_sf"/>
</dbReference>
<dbReference type="Proteomes" id="UP000708576">
    <property type="component" value="Unassembled WGS sequence"/>
</dbReference>
<dbReference type="PANTHER" id="PTHR35089">
    <property type="entry name" value="CHAPERONE PROTEIN SKP"/>
    <property type="match status" value="1"/>
</dbReference>
<keyword evidence="3" id="KW-0175">Coiled coil</keyword>
<evidence type="ECO:0000256" key="1">
    <source>
        <dbReference type="ARBA" id="ARBA00009091"/>
    </source>
</evidence>
<dbReference type="SMART" id="SM00935">
    <property type="entry name" value="OmpH"/>
    <property type="match status" value="1"/>
</dbReference>
<feature type="coiled-coil region" evidence="3">
    <location>
        <begin position="45"/>
        <end position="112"/>
    </location>
</feature>
<dbReference type="InterPro" id="IPR005632">
    <property type="entry name" value="Chaperone_Skp"/>
</dbReference>
<comment type="similarity">
    <text evidence="1">Belongs to the Skp family.</text>
</comment>
<dbReference type="EMBL" id="JAGUCO010000001">
    <property type="protein sequence ID" value="MBS2097141.1"/>
    <property type="molecule type" value="Genomic_DNA"/>
</dbReference>
<feature type="chain" id="PRO_5045481943" evidence="4">
    <location>
        <begin position="22"/>
        <end position="169"/>
    </location>
</feature>
<dbReference type="PANTHER" id="PTHR35089:SF1">
    <property type="entry name" value="CHAPERONE PROTEIN SKP"/>
    <property type="match status" value="1"/>
</dbReference>
<dbReference type="Pfam" id="PF03938">
    <property type="entry name" value="OmpH"/>
    <property type="match status" value="1"/>
</dbReference>
<dbReference type="Gene3D" id="3.30.910.20">
    <property type="entry name" value="Skp domain"/>
    <property type="match status" value="1"/>
</dbReference>
<evidence type="ECO:0000256" key="4">
    <source>
        <dbReference type="SAM" id="SignalP"/>
    </source>
</evidence>
<gene>
    <name evidence="5" type="ORF">KEM10_02550</name>
</gene>
<keyword evidence="2 4" id="KW-0732">Signal</keyword>